<dbReference type="KEGG" id="ncc:104945722"/>
<dbReference type="Proteomes" id="UP000504611">
    <property type="component" value="Unplaced"/>
</dbReference>
<proteinExistence type="predicted"/>
<evidence type="ECO:0000313" key="1">
    <source>
        <dbReference type="Proteomes" id="UP000504611"/>
    </source>
</evidence>
<gene>
    <name evidence="2" type="primary">LOC104945722</name>
</gene>
<accession>A0A6I9N2I0</accession>
<dbReference type="GeneID" id="104945722"/>
<dbReference type="RefSeq" id="XP_010769733.1">
    <property type="nucleotide sequence ID" value="XM_010771431.1"/>
</dbReference>
<reference evidence="2" key="1">
    <citation type="submission" date="2025-08" db="UniProtKB">
        <authorList>
            <consortium name="RefSeq"/>
        </authorList>
    </citation>
    <scope>IDENTIFICATION</scope>
    <source>
        <tissue evidence="2">Muscle</tissue>
    </source>
</reference>
<name>A0A6I9N2I0_9TELE</name>
<dbReference type="AlphaFoldDB" id="A0A6I9N2I0"/>
<evidence type="ECO:0000313" key="2">
    <source>
        <dbReference type="RefSeq" id="XP_010769733.1"/>
    </source>
</evidence>
<organism evidence="1 2">
    <name type="scientific">Notothenia coriiceps</name>
    <name type="common">black rockcod</name>
    <dbReference type="NCBI Taxonomy" id="8208"/>
    <lineage>
        <taxon>Eukaryota</taxon>
        <taxon>Metazoa</taxon>
        <taxon>Chordata</taxon>
        <taxon>Craniata</taxon>
        <taxon>Vertebrata</taxon>
        <taxon>Euteleostomi</taxon>
        <taxon>Actinopterygii</taxon>
        <taxon>Neopterygii</taxon>
        <taxon>Teleostei</taxon>
        <taxon>Neoteleostei</taxon>
        <taxon>Acanthomorphata</taxon>
        <taxon>Eupercaria</taxon>
        <taxon>Perciformes</taxon>
        <taxon>Notothenioidei</taxon>
        <taxon>Nototheniidae</taxon>
        <taxon>Notothenia</taxon>
    </lineage>
</organism>
<sequence>MCCEKMLCFLGRRCLSPTRKVHRTARLETRMFLWTPFFKNSLLFRKKIFGSMLDPQRKPGVMRSGYDGLGGRTKFIQPSPLSEIRPLMKAKRKKVCRPPPKMATCLTLDGFLD</sequence>
<keyword evidence="1" id="KW-1185">Reference proteome</keyword>
<protein>
    <submittedName>
        <fullName evidence="2">E3 ubiquitin-protein ligase TRAIP-like</fullName>
    </submittedName>
</protein>
<dbReference type="OrthoDB" id="8062037at2759"/>